<comment type="caution">
    <text evidence="1">The sequence shown here is derived from an EMBL/GenBank/DDBJ whole genome shotgun (WGS) entry which is preliminary data.</text>
</comment>
<reference evidence="1" key="1">
    <citation type="submission" date="2023-03" db="EMBL/GenBank/DDBJ databases">
        <title>Massive genome expansion in bonnet fungi (Mycena s.s.) driven by repeated elements and novel gene families across ecological guilds.</title>
        <authorList>
            <consortium name="Lawrence Berkeley National Laboratory"/>
            <person name="Harder C.B."/>
            <person name="Miyauchi S."/>
            <person name="Viragh M."/>
            <person name="Kuo A."/>
            <person name="Thoen E."/>
            <person name="Andreopoulos B."/>
            <person name="Lu D."/>
            <person name="Skrede I."/>
            <person name="Drula E."/>
            <person name="Henrissat B."/>
            <person name="Morin E."/>
            <person name="Kohler A."/>
            <person name="Barry K."/>
            <person name="LaButti K."/>
            <person name="Morin E."/>
            <person name="Salamov A."/>
            <person name="Lipzen A."/>
            <person name="Mereny Z."/>
            <person name="Hegedus B."/>
            <person name="Baldrian P."/>
            <person name="Stursova M."/>
            <person name="Weitz H."/>
            <person name="Taylor A."/>
            <person name="Grigoriev I.V."/>
            <person name="Nagy L.G."/>
            <person name="Martin F."/>
            <person name="Kauserud H."/>
        </authorList>
    </citation>
    <scope>NUCLEOTIDE SEQUENCE</scope>
    <source>
        <strain evidence="1">CBHHK182m</strain>
    </source>
</reference>
<gene>
    <name evidence="1" type="ORF">B0H16DRAFT_1729659</name>
</gene>
<organism evidence="1 2">
    <name type="scientific">Mycena metata</name>
    <dbReference type="NCBI Taxonomy" id="1033252"/>
    <lineage>
        <taxon>Eukaryota</taxon>
        <taxon>Fungi</taxon>
        <taxon>Dikarya</taxon>
        <taxon>Basidiomycota</taxon>
        <taxon>Agaricomycotina</taxon>
        <taxon>Agaricomycetes</taxon>
        <taxon>Agaricomycetidae</taxon>
        <taxon>Agaricales</taxon>
        <taxon>Marasmiineae</taxon>
        <taxon>Mycenaceae</taxon>
        <taxon>Mycena</taxon>
    </lineage>
</organism>
<name>A0AAD7IAW6_9AGAR</name>
<protein>
    <submittedName>
        <fullName evidence="1">Uncharacterized protein</fullName>
    </submittedName>
</protein>
<proteinExistence type="predicted"/>
<sequence length="157" mass="18071">MLDHLAVDRTRIAAIESQSLHLQHAMRTLRVEKDVAQKQLDSYHYPVLTLPNEITSEIFLHYPPAYPYFTPGLWSVMGLSNAVVPIESQLEIGNLWLDRSRQCPLHINVHLIYPQLHSTCLSSDASNYLFDTRCLIVRSCYSTTHHNYGLWFSTTNT</sequence>
<dbReference type="AlphaFoldDB" id="A0AAD7IAW6"/>
<evidence type="ECO:0000313" key="1">
    <source>
        <dbReference type="EMBL" id="KAJ7738984.1"/>
    </source>
</evidence>
<dbReference type="Proteomes" id="UP001215598">
    <property type="component" value="Unassembled WGS sequence"/>
</dbReference>
<dbReference type="EMBL" id="JARKIB010000109">
    <property type="protein sequence ID" value="KAJ7738984.1"/>
    <property type="molecule type" value="Genomic_DNA"/>
</dbReference>
<accession>A0AAD7IAW6</accession>
<evidence type="ECO:0000313" key="2">
    <source>
        <dbReference type="Proteomes" id="UP001215598"/>
    </source>
</evidence>
<keyword evidence="2" id="KW-1185">Reference proteome</keyword>